<dbReference type="SMART" id="SM00343">
    <property type="entry name" value="ZnF_C2HC"/>
    <property type="match status" value="3"/>
</dbReference>
<dbReference type="InterPro" id="IPR005312">
    <property type="entry name" value="DUF1759"/>
</dbReference>
<proteinExistence type="predicted"/>
<keyword evidence="3" id="KW-1185">Reference proteome</keyword>
<feature type="region of interest" description="Disordered" evidence="1">
    <location>
        <begin position="1425"/>
        <end position="1465"/>
    </location>
</feature>
<evidence type="ECO:0000256" key="1">
    <source>
        <dbReference type="SAM" id="MobiDB-lite"/>
    </source>
</evidence>
<organism evidence="2 3">
    <name type="scientific">Paramuricea clavata</name>
    <name type="common">Red gorgonian</name>
    <name type="synonym">Violescent sea-whip</name>
    <dbReference type="NCBI Taxonomy" id="317549"/>
    <lineage>
        <taxon>Eukaryota</taxon>
        <taxon>Metazoa</taxon>
        <taxon>Cnidaria</taxon>
        <taxon>Anthozoa</taxon>
        <taxon>Octocorallia</taxon>
        <taxon>Malacalcyonacea</taxon>
        <taxon>Plexauridae</taxon>
        <taxon>Paramuricea</taxon>
    </lineage>
</organism>
<gene>
    <name evidence="2" type="ORF">PACLA_8A010981</name>
</gene>
<dbReference type="PROSITE" id="PS50994">
    <property type="entry name" value="INTEGRASE"/>
    <property type="match status" value="1"/>
</dbReference>
<dbReference type="Pfam" id="PF05585">
    <property type="entry name" value="DUF1758"/>
    <property type="match status" value="1"/>
</dbReference>
<dbReference type="PANTHER" id="PTHR47331">
    <property type="entry name" value="PHD-TYPE DOMAIN-CONTAINING PROTEIN"/>
    <property type="match status" value="1"/>
</dbReference>
<dbReference type="InterPro" id="IPR036875">
    <property type="entry name" value="Znf_CCHC_sf"/>
</dbReference>
<dbReference type="InterPro" id="IPR001878">
    <property type="entry name" value="Znf_CCHC"/>
</dbReference>
<dbReference type="InterPro" id="IPR001584">
    <property type="entry name" value="Integrase_cat-core"/>
</dbReference>
<dbReference type="OrthoDB" id="5990197at2759"/>
<dbReference type="Pfam" id="PF17921">
    <property type="entry name" value="Integrase_H2C2"/>
    <property type="match status" value="1"/>
</dbReference>
<dbReference type="InterPro" id="IPR041588">
    <property type="entry name" value="Integrase_H2C2"/>
</dbReference>
<evidence type="ECO:0000313" key="2">
    <source>
        <dbReference type="EMBL" id="CAB4001927.1"/>
    </source>
</evidence>
<dbReference type="Gene3D" id="3.30.420.10">
    <property type="entry name" value="Ribonuclease H-like superfamily/Ribonuclease H"/>
    <property type="match status" value="1"/>
</dbReference>
<dbReference type="InterPro" id="IPR008737">
    <property type="entry name" value="DUF1758"/>
</dbReference>
<dbReference type="InterPro" id="IPR008042">
    <property type="entry name" value="Retrotrans_Pao"/>
</dbReference>
<dbReference type="SUPFAM" id="SSF57756">
    <property type="entry name" value="Retrovirus zinc finger-like domains"/>
    <property type="match status" value="1"/>
</dbReference>
<dbReference type="Gene3D" id="4.10.60.10">
    <property type="entry name" value="Zinc finger, CCHC-type"/>
    <property type="match status" value="1"/>
</dbReference>
<evidence type="ECO:0000313" key="3">
    <source>
        <dbReference type="Proteomes" id="UP001152795"/>
    </source>
</evidence>
<sequence>MTEKLARAKGRHIGLGTYLKGLTSELNEYISSGSCEQVKLLGLKSTLLKNVEQYSIVHEEILSLIDTESVGTEVISHMKSLEPSYQVLARTDLELEKIKCDQTNSTATYSAWSVGGNNTVSSQITLPQFTGDPLAWQGFWDQYQVSVHNNVSISDIDKFNYLKGCLKGEAGAAISGLSLSSENYKEAVSILKDRFGNEQVLISAHMESLLKIDKIRSVGNIKGLRMLYTHVANCIRNLKSLKLDTSGYGSLLIPILKDRLPDEINMIISRQFCGKVWNLDEVMEYFSNELRAQENCSLSMINKSKPFRKRDNGYTASGLLSHNSNPACLYCNEEGHYASKCSNITNHQSRKAILRRNRRCFICLDTGHVAKHCKSGYVCKRCKKGKHHNSICESGSDGRNIEPKGTGNNDNKDDKHNDINGGSQRSYISEKVRTRLQLKTLRREKVIIKIFGQTSDSEVQQLDVIQLNIKNKFDNGFTLIEALCVPTICSPLTNQHIAITRKLEEFKDLKFAECISDSTTLPVGILIGIDFYHAFMTGKIIRSKDGPIACGTKLGWVISGRLGSGSPNLHCFETYLLRTAVEEVDLTDILRNDLDKFWAVENIGSDSDQVVSDFRNNIIHDGTRYVTKLPFKLDHEPLPDNFAVSEGRLKSLKGRLVSKGILNDYDKIFKDYEQNGIIEQVPANEVAGQVGQVHYLPHRPVIREDKETTKIRAVFDASCKVNGPSLNECLYSGPNLLARIFDILIRFRLNRIGMISFHQILQELKGLQEIRQHRYVFDLDFPSKNRIELHGFSDSSKELYCAVVYLRLISNDGIRGKEKSWEPWVENRVVSIRNVVDRDSWRFVKGEVNPADVPTRISSNLHEYFAGCWFSGPSFLLSQHFESSGKDISTDGTNGNSVDELSVKIGNISEGSCMNNTTQNDTPDHACSLNTVIDCTRYSSLKKLIVTTGYVMRFINNLRKRVKKQSGVITDDVLKVDEYEIALSMWIKDEQLVIKRQSNFRNLRASLNLFEDKNGSLRLKGRFANSSLKYEEQHPVLIRCKDSHFTRLVIWDAHESTMHHGVESTLARVRARYWIVKGRKSVKDILRKCVLCKRYQGKPLRGPESPDFPEFRIDHSGFAFQATGLDFAGPLYVKNNSGTDKVCILLLTCASSRAIHLELVKDMSVEGFLRGFKRFIARRGVPEVIINDNFKTFKSREVKRFMLGQGVKQRFILPASPWWGGFYERLVRTVKSCLKKTLRRTYTTFEELQTILCDVEIAINSRPLAYLSEDDLDEPLTPFHLIQGRGYVRRDLGRRNTDIVPNLSLGQCKDRLVHLQKVLKDCWVRFRREYLNELRQMNIYRKRKGSTCDLIIGEVVLVKDDEPAPRTQWRIGKVIQLVTSRDGQVRGAMLKVLSKSGKQTMIHRPLQKLISFEIAENNVNEDKNVEHDETAESTEGNETQHDSLRRSTRKAAVDGQNARRLRNKY</sequence>
<dbReference type="SUPFAM" id="SSF53098">
    <property type="entry name" value="Ribonuclease H-like"/>
    <property type="match status" value="1"/>
</dbReference>
<dbReference type="InterPro" id="IPR036397">
    <property type="entry name" value="RNaseH_sf"/>
</dbReference>
<dbReference type="Pfam" id="PF18701">
    <property type="entry name" value="DUF5641"/>
    <property type="match status" value="1"/>
</dbReference>
<name>A0A6S7HF11_PARCT</name>
<feature type="region of interest" description="Disordered" evidence="1">
    <location>
        <begin position="387"/>
        <end position="424"/>
    </location>
</feature>
<dbReference type="GO" id="GO:0015074">
    <property type="term" value="P:DNA integration"/>
    <property type="evidence" value="ECO:0007669"/>
    <property type="project" value="InterPro"/>
</dbReference>
<protein>
    <submittedName>
        <fullName evidence="2">PREDICTED: uncharacterized protein LOC100197852</fullName>
    </submittedName>
</protein>
<dbReference type="GO" id="GO:0008270">
    <property type="term" value="F:zinc ion binding"/>
    <property type="evidence" value="ECO:0007669"/>
    <property type="project" value="InterPro"/>
</dbReference>
<dbReference type="EMBL" id="CACRXK020004210">
    <property type="protein sequence ID" value="CAB4001927.1"/>
    <property type="molecule type" value="Genomic_DNA"/>
</dbReference>
<dbReference type="PROSITE" id="PS50158">
    <property type="entry name" value="ZF_CCHC"/>
    <property type="match status" value="2"/>
</dbReference>
<reference evidence="2" key="1">
    <citation type="submission" date="2020-04" db="EMBL/GenBank/DDBJ databases">
        <authorList>
            <person name="Alioto T."/>
            <person name="Alioto T."/>
            <person name="Gomez Garrido J."/>
        </authorList>
    </citation>
    <scope>NUCLEOTIDE SEQUENCE</scope>
    <source>
        <strain evidence="2">A484AB</strain>
    </source>
</reference>
<accession>A0A6S7HF11</accession>
<dbReference type="Gene3D" id="1.10.340.70">
    <property type="match status" value="1"/>
</dbReference>
<dbReference type="GO" id="GO:0003676">
    <property type="term" value="F:nucleic acid binding"/>
    <property type="evidence" value="ECO:0007669"/>
    <property type="project" value="InterPro"/>
</dbReference>
<dbReference type="InterPro" id="IPR040676">
    <property type="entry name" value="DUF5641"/>
</dbReference>
<dbReference type="Pfam" id="PF03564">
    <property type="entry name" value="DUF1759"/>
    <property type="match status" value="1"/>
</dbReference>
<dbReference type="Pfam" id="PF05380">
    <property type="entry name" value="Peptidase_A17"/>
    <property type="match status" value="1"/>
</dbReference>
<dbReference type="InterPro" id="IPR012337">
    <property type="entry name" value="RNaseH-like_sf"/>
</dbReference>
<dbReference type="Proteomes" id="UP001152795">
    <property type="component" value="Unassembled WGS sequence"/>
</dbReference>
<comment type="caution">
    <text evidence="2">The sequence shown here is derived from an EMBL/GenBank/DDBJ whole genome shotgun (WGS) entry which is preliminary data.</text>
</comment>